<name>A0ABT9PPG2_9HYPH</name>
<evidence type="ECO:0000256" key="4">
    <source>
        <dbReference type="ARBA" id="ARBA00023163"/>
    </source>
</evidence>
<organism evidence="7 8">
    <name type="scientific">Neorhizobium huautlense</name>
    <dbReference type="NCBI Taxonomy" id="67774"/>
    <lineage>
        <taxon>Bacteria</taxon>
        <taxon>Pseudomonadati</taxon>
        <taxon>Pseudomonadota</taxon>
        <taxon>Alphaproteobacteria</taxon>
        <taxon>Hyphomicrobiales</taxon>
        <taxon>Rhizobiaceae</taxon>
        <taxon>Rhizobium/Agrobacterium group</taxon>
        <taxon>Neorhizobium</taxon>
    </lineage>
</organism>
<evidence type="ECO:0000256" key="2">
    <source>
        <dbReference type="ARBA" id="ARBA00023015"/>
    </source>
</evidence>
<sequence length="174" mass="19870">MNRDITRLDAIFSDMREALLQSVLRVVRDAAVAEELTHDAYLRARKALETSTPRHLEAFLWQTARNLALDHMRWKKVRGGTASFDDVTGAEQVFADPQPSAEDHVIQKDNLRVVGDALQKLPPRAQKVWILSRVEGWPYPRIAAHLDVSPNTVFNDIKMVMALLMDLRRKMDAE</sequence>
<evidence type="ECO:0000259" key="5">
    <source>
        <dbReference type="Pfam" id="PF04542"/>
    </source>
</evidence>
<dbReference type="SUPFAM" id="SSF88659">
    <property type="entry name" value="Sigma3 and sigma4 domains of RNA polymerase sigma factors"/>
    <property type="match status" value="1"/>
</dbReference>
<evidence type="ECO:0000259" key="6">
    <source>
        <dbReference type="Pfam" id="PF08281"/>
    </source>
</evidence>
<proteinExistence type="inferred from homology"/>
<dbReference type="InterPro" id="IPR007627">
    <property type="entry name" value="RNA_pol_sigma70_r2"/>
</dbReference>
<dbReference type="InterPro" id="IPR013324">
    <property type="entry name" value="RNA_pol_sigma_r3/r4-like"/>
</dbReference>
<dbReference type="PANTHER" id="PTHR43133:SF63">
    <property type="entry name" value="RNA POLYMERASE SIGMA FACTOR FECI-RELATED"/>
    <property type="match status" value="1"/>
</dbReference>
<reference evidence="7 8" key="1">
    <citation type="submission" date="2023-07" db="EMBL/GenBank/DDBJ databases">
        <title>Sorghum-associated microbial communities from plants grown in Nebraska, USA.</title>
        <authorList>
            <person name="Schachtman D."/>
        </authorList>
    </citation>
    <scope>NUCLEOTIDE SEQUENCE [LARGE SCALE GENOMIC DNA]</scope>
    <source>
        <strain evidence="7 8">DS1307</strain>
    </source>
</reference>
<dbReference type="InterPro" id="IPR013325">
    <property type="entry name" value="RNA_pol_sigma_r2"/>
</dbReference>
<dbReference type="Gene3D" id="1.10.1740.10">
    <property type="match status" value="1"/>
</dbReference>
<evidence type="ECO:0000256" key="3">
    <source>
        <dbReference type="ARBA" id="ARBA00023082"/>
    </source>
</evidence>
<keyword evidence="3" id="KW-0731">Sigma factor</keyword>
<evidence type="ECO:0000313" key="8">
    <source>
        <dbReference type="Proteomes" id="UP001241472"/>
    </source>
</evidence>
<feature type="domain" description="RNA polymerase sigma-70 region 2" evidence="5">
    <location>
        <begin position="16"/>
        <end position="73"/>
    </location>
</feature>
<dbReference type="Gene3D" id="1.10.10.10">
    <property type="entry name" value="Winged helix-like DNA-binding domain superfamily/Winged helix DNA-binding domain"/>
    <property type="match status" value="1"/>
</dbReference>
<accession>A0ABT9PPG2</accession>
<dbReference type="NCBIfam" id="TIGR02937">
    <property type="entry name" value="sigma70-ECF"/>
    <property type="match status" value="1"/>
</dbReference>
<comment type="caution">
    <text evidence="7">The sequence shown here is derived from an EMBL/GenBank/DDBJ whole genome shotgun (WGS) entry which is preliminary data.</text>
</comment>
<keyword evidence="4" id="KW-0804">Transcription</keyword>
<dbReference type="RefSeq" id="WP_306831961.1">
    <property type="nucleotide sequence ID" value="NZ_JAUSRF010000003.1"/>
</dbReference>
<dbReference type="InterPro" id="IPR014284">
    <property type="entry name" value="RNA_pol_sigma-70_dom"/>
</dbReference>
<evidence type="ECO:0000256" key="1">
    <source>
        <dbReference type="ARBA" id="ARBA00010641"/>
    </source>
</evidence>
<dbReference type="InterPro" id="IPR039425">
    <property type="entry name" value="RNA_pol_sigma-70-like"/>
</dbReference>
<dbReference type="PANTHER" id="PTHR43133">
    <property type="entry name" value="RNA POLYMERASE ECF-TYPE SIGMA FACTO"/>
    <property type="match status" value="1"/>
</dbReference>
<gene>
    <name evidence="7" type="ORF">J2T09_001095</name>
</gene>
<dbReference type="Pfam" id="PF08281">
    <property type="entry name" value="Sigma70_r4_2"/>
    <property type="match status" value="1"/>
</dbReference>
<feature type="domain" description="RNA polymerase sigma factor 70 region 4 type 2" evidence="6">
    <location>
        <begin position="114"/>
        <end position="158"/>
    </location>
</feature>
<comment type="similarity">
    <text evidence="1">Belongs to the sigma-70 factor family. ECF subfamily.</text>
</comment>
<dbReference type="SUPFAM" id="SSF88946">
    <property type="entry name" value="Sigma2 domain of RNA polymerase sigma factors"/>
    <property type="match status" value="1"/>
</dbReference>
<keyword evidence="2" id="KW-0805">Transcription regulation</keyword>
<dbReference type="EMBL" id="JAUSRF010000003">
    <property type="protein sequence ID" value="MDP9836351.1"/>
    <property type="molecule type" value="Genomic_DNA"/>
</dbReference>
<protein>
    <submittedName>
        <fullName evidence="7">RNA polymerase sigma factor (Sigma-70 family)</fullName>
    </submittedName>
</protein>
<keyword evidence="8" id="KW-1185">Reference proteome</keyword>
<dbReference type="Pfam" id="PF04542">
    <property type="entry name" value="Sigma70_r2"/>
    <property type="match status" value="1"/>
</dbReference>
<dbReference type="Proteomes" id="UP001241472">
    <property type="component" value="Unassembled WGS sequence"/>
</dbReference>
<dbReference type="InterPro" id="IPR013249">
    <property type="entry name" value="RNA_pol_sigma70_r4_t2"/>
</dbReference>
<evidence type="ECO:0000313" key="7">
    <source>
        <dbReference type="EMBL" id="MDP9836351.1"/>
    </source>
</evidence>
<dbReference type="InterPro" id="IPR036388">
    <property type="entry name" value="WH-like_DNA-bd_sf"/>
</dbReference>